<dbReference type="InterPro" id="IPR011021">
    <property type="entry name" value="Arrestin-like_N"/>
</dbReference>
<dbReference type="STRING" id="796925.A0A137NT41"/>
<feature type="compositionally biased region" description="Polar residues" evidence="1">
    <location>
        <begin position="67"/>
        <end position="76"/>
    </location>
</feature>
<feature type="domain" description="Arrestin C-terminal-like" evidence="2">
    <location>
        <begin position="332"/>
        <end position="470"/>
    </location>
</feature>
<dbReference type="InterPro" id="IPR011022">
    <property type="entry name" value="Arrestin_C-like"/>
</dbReference>
<dbReference type="Proteomes" id="UP000070444">
    <property type="component" value="Unassembled WGS sequence"/>
</dbReference>
<proteinExistence type="predicted"/>
<feature type="compositionally biased region" description="Polar residues" evidence="1">
    <location>
        <begin position="1029"/>
        <end position="1056"/>
    </location>
</feature>
<reference evidence="3 4" key="1">
    <citation type="journal article" date="2015" name="Genome Biol. Evol.">
        <title>Phylogenomic analyses indicate that early fungi evolved digesting cell walls of algal ancestors of land plants.</title>
        <authorList>
            <person name="Chang Y."/>
            <person name="Wang S."/>
            <person name="Sekimoto S."/>
            <person name="Aerts A.L."/>
            <person name="Choi C."/>
            <person name="Clum A."/>
            <person name="LaButti K.M."/>
            <person name="Lindquist E.A."/>
            <person name="Yee Ngan C."/>
            <person name="Ohm R.A."/>
            <person name="Salamov A.A."/>
            <person name="Grigoriev I.V."/>
            <person name="Spatafora J.W."/>
            <person name="Berbee M.L."/>
        </authorList>
    </citation>
    <scope>NUCLEOTIDE SEQUENCE [LARGE SCALE GENOMIC DNA]</scope>
    <source>
        <strain evidence="3 4">NRRL 28638</strain>
    </source>
</reference>
<feature type="compositionally biased region" description="Low complexity" evidence="1">
    <location>
        <begin position="548"/>
        <end position="582"/>
    </location>
</feature>
<dbReference type="Gene3D" id="2.60.40.640">
    <property type="match status" value="2"/>
</dbReference>
<feature type="compositionally biased region" description="Polar residues" evidence="1">
    <location>
        <begin position="1"/>
        <end position="20"/>
    </location>
</feature>
<feature type="region of interest" description="Disordered" evidence="1">
    <location>
        <begin position="1"/>
        <end position="139"/>
    </location>
</feature>
<keyword evidence="4" id="KW-1185">Reference proteome</keyword>
<sequence>MLSKSKGASKNNWTDTSFNSAIDPPRSRSPYLDNNNTSFASQQPSTLNNPYTRSHAAVNYAPPMFQNPATSSQVNLSASQPPAQQVPPAQSAPPQHVPAVPQESKFPINQGTRPSTVYSTQPPQSAVTVNSKTHKKSHSLGLPTLKKSKVKVAIYFDQPMYTAGSLLTGRLELTCISNEVIKLGDIHLEVTGYEELRIEQAPNSNEKVRVSRNSRVFYKTSLIIQDGQHFCEAVDQATPPDLEGYWLALKGKTSFPFALKLADTLPNSVTTGVGKIEYKVEGLIAAKIGIYKHNVTFSKPVNIYEIWNPEEITKYREMGVQDEVKKKLFLGGSNYVEMWAELVRGLVFAGGLAYIRVLIKNQSSKKAQGIRCSLWKKVTAQSDLLVGPNKLGADSAPKLVSEAIYDDEDYKFEPKQDRLVMVAMNIPIGCLSLRNTSIIQISYFIKVMVSSNLNQNFEVNLPLYISHPASWIDPIPFLIPNSAPPTPPVEVAPEAVTNTRVLKTTFAEPVRPRSPDSFDSYESLRETQRQPIISVVPAERLSTPVSFPASAPVRASSPVSFPTSAPARAPSPGSAPLRDPSPARAPSPTRAPSPAHVPASIKQESIPFPTPAPTPLPVTTQGRKPPPSFTPAASLMGQSIERVRSEPGPSSQPLSDNTSLMDMLEGDKSFQWLKDYSISEKVETMSQVNEKPITITEPIPEAKPSTKPTEANQMEKIVINGKVYYVVPEPPTPELTNSSPLSDGTQEQKDSLSPVNSSHHQKYMQVSSAPNTLSKDPNDAPLSTSSNNRHSNNPFISNEPTRQTSVSRSKAIRRDSRTRARGSASTFGPGSIHLDSSPVLIEEPPVDSSSSQTARAPLTTNTFEPPANSLQVAPITQANYDTTLKRSETIATVTSSTGSMTSAGFMQSIHAMASDEDKPPQEEKQYNWDAENTPVLPQTAVHTSEEELKKFTQPVFPVKRVSSKAIRPRRSIQVKPVPSPIKQDIAPPTPSPLSQNTSVNSSHETVTSPEEFNNSANLEKQLHQLQAQMASLMASLQNPASPRSTISAPQTYSGASPRSKLKQKLKAKRTASIASDYSQ</sequence>
<name>A0A137NT41_CONC2</name>
<feature type="region of interest" description="Disordered" evidence="1">
    <location>
        <begin position="729"/>
        <end position="855"/>
    </location>
</feature>
<feature type="compositionally biased region" description="Polar residues" evidence="1">
    <location>
        <begin position="107"/>
        <end position="131"/>
    </location>
</feature>
<dbReference type="SMART" id="SM01017">
    <property type="entry name" value="Arrestin_C"/>
    <property type="match status" value="1"/>
</dbReference>
<feature type="region of interest" description="Disordered" evidence="1">
    <location>
        <begin position="1029"/>
        <end position="1079"/>
    </location>
</feature>
<dbReference type="EMBL" id="KQ964791">
    <property type="protein sequence ID" value="KXN65955.1"/>
    <property type="molecule type" value="Genomic_DNA"/>
</dbReference>
<dbReference type="InterPro" id="IPR014756">
    <property type="entry name" value="Ig_E-set"/>
</dbReference>
<dbReference type="OMA" id="SAMNTME"/>
<gene>
    <name evidence="3" type="ORF">CONCODRAFT_80642</name>
</gene>
<feature type="compositionally biased region" description="Polar residues" evidence="1">
    <location>
        <begin position="992"/>
        <end position="1011"/>
    </location>
</feature>
<evidence type="ECO:0000313" key="4">
    <source>
        <dbReference type="Proteomes" id="UP000070444"/>
    </source>
</evidence>
<dbReference type="AlphaFoldDB" id="A0A137NT41"/>
<dbReference type="InterPro" id="IPR014752">
    <property type="entry name" value="Arrestin-like_C"/>
</dbReference>
<organism evidence="3 4">
    <name type="scientific">Conidiobolus coronatus (strain ATCC 28846 / CBS 209.66 / NRRL 28638)</name>
    <name type="common">Delacroixia coronata</name>
    <dbReference type="NCBI Taxonomy" id="796925"/>
    <lineage>
        <taxon>Eukaryota</taxon>
        <taxon>Fungi</taxon>
        <taxon>Fungi incertae sedis</taxon>
        <taxon>Zoopagomycota</taxon>
        <taxon>Entomophthoromycotina</taxon>
        <taxon>Entomophthoromycetes</taxon>
        <taxon>Entomophthorales</taxon>
        <taxon>Ancylistaceae</taxon>
        <taxon>Conidiobolus</taxon>
    </lineage>
</organism>
<feature type="region of interest" description="Disordered" evidence="1">
    <location>
        <begin position="962"/>
        <end position="1011"/>
    </location>
</feature>
<feature type="region of interest" description="Disordered" evidence="1">
    <location>
        <begin position="548"/>
        <end position="631"/>
    </location>
</feature>
<feature type="compositionally biased region" description="Polar residues" evidence="1">
    <location>
        <begin position="32"/>
        <end position="52"/>
    </location>
</feature>
<protein>
    <recommendedName>
        <fullName evidence="2">Arrestin C-terminal-like domain-containing protein</fullName>
    </recommendedName>
</protein>
<dbReference type="SUPFAM" id="SSF81296">
    <property type="entry name" value="E set domains"/>
    <property type="match status" value="2"/>
</dbReference>
<feature type="compositionally biased region" description="Basic residues" evidence="1">
    <location>
        <begin position="1059"/>
        <end position="1069"/>
    </location>
</feature>
<feature type="compositionally biased region" description="Polar residues" evidence="1">
    <location>
        <begin position="735"/>
        <end position="808"/>
    </location>
</feature>
<dbReference type="OrthoDB" id="298939at2759"/>
<evidence type="ECO:0000313" key="3">
    <source>
        <dbReference type="EMBL" id="KXN65955.1"/>
    </source>
</evidence>
<feature type="compositionally biased region" description="Low complexity" evidence="1">
    <location>
        <begin position="77"/>
        <end position="102"/>
    </location>
</feature>
<dbReference type="Pfam" id="PF00339">
    <property type="entry name" value="Arrestin_N"/>
    <property type="match status" value="1"/>
</dbReference>
<accession>A0A137NT41</accession>
<evidence type="ECO:0000256" key="1">
    <source>
        <dbReference type="SAM" id="MobiDB-lite"/>
    </source>
</evidence>
<evidence type="ECO:0000259" key="2">
    <source>
        <dbReference type="SMART" id="SM01017"/>
    </source>
</evidence>
<dbReference type="Pfam" id="PF02752">
    <property type="entry name" value="Arrestin_C"/>
    <property type="match status" value="1"/>
</dbReference>